<dbReference type="OrthoDB" id="2967153at2"/>
<organism evidence="1 2">
    <name type="scientific">Salibacterium salarium</name>
    <dbReference type="NCBI Taxonomy" id="284579"/>
    <lineage>
        <taxon>Bacteria</taxon>
        <taxon>Bacillati</taxon>
        <taxon>Bacillota</taxon>
        <taxon>Bacilli</taxon>
        <taxon>Bacillales</taxon>
        <taxon>Bacillaceae</taxon>
    </lineage>
</organism>
<evidence type="ECO:0000313" key="2">
    <source>
        <dbReference type="Proteomes" id="UP000275076"/>
    </source>
</evidence>
<accession>A0A428MZM7</accession>
<evidence type="ECO:0008006" key="3">
    <source>
        <dbReference type="Google" id="ProtNLM"/>
    </source>
</evidence>
<dbReference type="Proteomes" id="UP000275076">
    <property type="component" value="Unassembled WGS sequence"/>
</dbReference>
<evidence type="ECO:0000313" key="1">
    <source>
        <dbReference type="EMBL" id="RSL31624.1"/>
    </source>
</evidence>
<gene>
    <name evidence="1" type="ORF">D7Z54_19455</name>
</gene>
<sequence length="107" mass="12682">MNQNVHIFMEYKVKSGKEQLYEQTMVDIAEAMSEYGVINFRWYQAADQPNLYVELFEIPALSHYHTLKEERGSKNHPVFRKLDETIEGGLEKIHCWAFYEKTSELGY</sequence>
<dbReference type="SUPFAM" id="SSF54909">
    <property type="entry name" value="Dimeric alpha+beta barrel"/>
    <property type="match status" value="1"/>
</dbReference>
<dbReference type="InterPro" id="IPR011008">
    <property type="entry name" value="Dimeric_a/b-barrel"/>
</dbReference>
<comment type="caution">
    <text evidence="1">The sequence shown here is derived from an EMBL/GenBank/DDBJ whole genome shotgun (WGS) entry which is preliminary data.</text>
</comment>
<dbReference type="RefSeq" id="WP_125558130.1">
    <property type="nucleotide sequence ID" value="NZ_RBVX01000022.1"/>
</dbReference>
<dbReference type="Gene3D" id="3.30.70.100">
    <property type="match status" value="1"/>
</dbReference>
<dbReference type="AlphaFoldDB" id="A0A428MZM7"/>
<keyword evidence="2" id="KW-1185">Reference proteome</keyword>
<proteinExistence type="predicted"/>
<name>A0A428MZM7_9BACI</name>
<reference evidence="1 2" key="1">
    <citation type="submission" date="2018-10" db="EMBL/GenBank/DDBJ databases">
        <title>Draft genome sequence of Bacillus salarius IM0101, isolated from a hypersaline soil in Inner Mongolia, China.</title>
        <authorList>
            <person name="Yamprayoonswat W."/>
            <person name="Boonvisut S."/>
            <person name="Jumpathong W."/>
            <person name="Sittihan S."/>
            <person name="Ruangsuj P."/>
            <person name="Wanthongcharoen S."/>
            <person name="Thongpramul N."/>
            <person name="Pimmason S."/>
            <person name="Yu B."/>
            <person name="Yasawong M."/>
        </authorList>
    </citation>
    <scope>NUCLEOTIDE SEQUENCE [LARGE SCALE GENOMIC DNA]</scope>
    <source>
        <strain evidence="1 2">IM0101</strain>
    </source>
</reference>
<dbReference type="EMBL" id="RBVX01000022">
    <property type="protein sequence ID" value="RSL31624.1"/>
    <property type="molecule type" value="Genomic_DNA"/>
</dbReference>
<protein>
    <recommendedName>
        <fullName evidence="3">Quinol monooxygenase YgiN</fullName>
    </recommendedName>
</protein>